<keyword evidence="4" id="KW-0653">Protein transport</keyword>
<dbReference type="PANTHER" id="PTHR12965:SF0">
    <property type="entry name" value="VACUOLAR PROTEIN SORTING-ASSOCIATED PROTEIN 54"/>
    <property type="match status" value="1"/>
</dbReference>
<dbReference type="EMBL" id="JAODUO010000360">
    <property type="protein sequence ID" value="KAK2182245.1"/>
    <property type="molecule type" value="Genomic_DNA"/>
</dbReference>
<evidence type="ECO:0000256" key="1">
    <source>
        <dbReference type="ARBA" id="ARBA00004601"/>
    </source>
</evidence>
<evidence type="ECO:0000313" key="10">
    <source>
        <dbReference type="Proteomes" id="UP001209878"/>
    </source>
</evidence>
<evidence type="ECO:0000256" key="7">
    <source>
        <dbReference type="SAM" id="MobiDB-lite"/>
    </source>
</evidence>
<keyword evidence="6" id="KW-0175">Coiled coil</keyword>
<evidence type="ECO:0000256" key="4">
    <source>
        <dbReference type="ARBA" id="ARBA00022927"/>
    </source>
</evidence>
<dbReference type="GO" id="GO:0005829">
    <property type="term" value="C:cytosol"/>
    <property type="evidence" value="ECO:0007669"/>
    <property type="project" value="GOC"/>
</dbReference>
<dbReference type="GO" id="GO:0042147">
    <property type="term" value="P:retrograde transport, endosome to Golgi"/>
    <property type="evidence" value="ECO:0007669"/>
    <property type="project" value="InterPro"/>
</dbReference>
<comment type="similarity">
    <text evidence="2">Belongs to the VPS54 family.</text>
</comment>
<dbReference type="GO" id="GO:0019905">
    <property type="term" value="F:syntaxin binding"/>
    <property type="evidence" value="ECO:0007669"/>
    <property type="project" value="TreeGrafter"/>
</dbReference>
<dbReference type="InterPro" id="IPR019515">
    <property type="entry name" value="VPS54_N"/>
</dbReference>
<evidence type="ECO:0000256" key="2">
    <source>
        <dbReference type="ARBA" id="ARBA00009150"/>
    </source>
</evidence>
<evidence type="ECO:0000259" key="8">
    <source>
        <dbReference type="Pfam" id="PF10475"/>
    </source>
</evidence>
<dbReference type="PANTHER" id="PTHR12965">
    <property type="entry name" value="VACUOLAR PROTEIN SORTING 54"/>
    <property type="match status" value="1"/>
</dbReference>
<keyword evidence="3" id="KW-0813">Transport</keyword>
<evidence type="ECO:0000256" key="5">
    <source>
        <dbReference type="ARBA" id="ARBA00023034"/>
    </source>
</evidence>
<feature type="domain" description="Vacuolar protein sorting-associated protein 54 N-terminal" evidence="8">
    <location>
        <begin position="49"/>
        <end position="192"/>
    </location>
</feature>
<name>A0AAD9NTX1_RIDPI</name>
<feature type="region of interest" description="Disordered" evidence="7">
    <location>
        <begin position="327"/>
        <end position="381"/>
    </location>
</feature>
<evidence type="ECO:0000313" key="9">
    <source>
        <dbReference type="EMBL" id="KAK2182245.1"/>
    </source>
</evidence>
<keyword evidence="10" id="KW-1185">Reference proteome</keyword>
<dbReference type="Proteomes" id="UP001209878">
    <property type="component" value="Unassembled WGS sequence"/>
</dbReference>
<keyword evidence="5" id="KW-0333">Golgi apparatus</keyword>
<organism evidence="9 10">
    <name type="scientific">Ridgeia piscesae</name>
    <name type="common">Tubeworm</name>
    <dbReference type="NCBI Taxonomy" id="27915"/>
    <lineage>
        <taxon>Eukaryota</taxon>
        <taxon>Metazoa</taxon>
        <taxon>Spiralia</taxon>
        <taxon>Lophotrochozoa</taxon>
        <taxon>Annelida</taxon>
        <taxon>Polychaeta</taxon>
        <taxon>Sedentaria</taxon>
        <taxon>Canalipalpata</taxon>
        <taxon>Sabellida</taxon>
        <taxon>Siboglinidae</taxon>
        <taxon>Ridgeia</taxon>
    </lineage>
</organism>
<evidence type="ECO:0000256" key="6">
    <source>
        <dbReference type="ARBA" id="ARBA00023054"/>
    </source>
</evidence>
<dbReference type="GO" id="GO:0015031">
    <property type="term" value="P:protein transport"/>
    <property type="evidence" value="ECO:0007669"/>
    <property type="project" value="UniProtKB-KW"/>
</dbReference>
<reference evidence="9" key="1">
    <citation type="journal article" date="2023" name="Mol. Biol. Evol.">
        <title>Third-Generation Sequencing Reveals the Adaptive Role of the Epigenome in Three Deep-Sea Polychaetes.</title>
        <authorList>
            <person name="Perez M."/>
            <person name="Aroh O."/>
            <person name="Sun Y."/>
            <person name="Lan Y."/>
            <person name="Juniper S.K."/>
            <person name="Young C.R."/>
            <person name="Angers B."/>
            <person name="Qian P.Y."/>
        </authorList>
    </citation>
    <scope>NUCLEOTIDE SEQUENCE</scope>
    <source>
        <strain evidence="9">R07B-5</strain>
    </source>
</reference>
<sequence>MHPNFSLEDKDTFCAVFPWTQIEGGLQQSDHPQQSSKLLQEKVGTEALHVHRDTSRQISLRSESFFLAMSSQDKLQENMIKTCSAIKLLREKVHRLEEVLVAGPLKLMKLSQSRANLVKLFNKLRLMATVHQTQPTLQLLLATNEFVGALDLIATTQEVLAQELTGLNSFRHLGSQLTEMEGLIDKMMQEDFVRYATADLNRPLTDGASTMDELRLNDCVGCLQEKLIAIVLGMLRQGKLEFIHVYRQEACTTVKTVIKQTVIEAVAAMEDIDLNTTTLADQMRLLDYKQWVELLSQVFSNLLIVLTRTKVVCWSITSMLDLPSPVRETLQANGGEDDLSREEEEEEDGEDTEAETDTNHTTCAAESMQRNSSQLTMGGDVDMSMTTEDRLKVYTSVTDMLSYVCDYAHDRCVKLMLARGREGSLERLTASEFVQLSRVIEGFASETHALCGHRSTSLRASLQGQVNKFVNRFHEERKTKLR</sequence>
<dbReference type="GO" id="GO:0006896">
    <property type="term" value="P:Golgi to vacuole transport"/>
    <property type="evidence" value="ECO:0007669"/>
    <property type="project" value="TreeGrafter"/>
</dbReference>
<proteinExistence type="inferred from homology"/>
<gene>
    <name evidence="9" type="ORF">NP493_359g01050</name>
</gene>
<protein>
    <recommendedName>
        <fullName evidence="8">Vacuolar protein sorting-associated protein 54 N-terminal domain-containing protein</fullName>
    </recommendedName>
</protein>
<dbReference type="AlphaFoldDB" id="A0AAD9NTX1"/>
<accession>A0AAD9NTX1</accession>
<feature type="compositionally biased region" description="Acidic residues" evidence="7">
    <location>
        <begin position="335"/>
        <end position="356"/>
    </location>
</feature>
<dbReference type="GO" id="GO:0000938">
    <property type="term" value="C:GARP complex"/>
    <property type="evidence" value="ECO:0007669"/>
    <property type="project" value="InterPro"/>
</dbReference>
<dbReference type="Pfam" id="PF10475">
    <property type="entry name" value="Vps54_N"/>
    <property type="match status" value="1"/>
</dbReference>
<comment type="caution">
    <text evidence="9">The sequence shown here is derived from an EMBL/GenBank/DDBJ whole genome shotgun (WGS) entry which is preliminary data.</text>
</comment>
<dbReference type="InterPro" id="IPR039745">
    <property type="entry name" value="Vps54"/>
</dbReference>
<evidence type="ECO:0000256" key="3">
    <source>
        <dbReference type="ARBA" id="ARBA00022448"/>
    </source>
</evidence>
<feature type="compositionally biased region" description="Polar residues" evidence="7">
    <location>
        <begin position="359"/>
        <end position="376"/>
    </location>
</feature>
<comment type="subcellular location">
    <subcellularLocation>
        <location evidence="1">Golgi apparatus</location>
        <location evidence="1">trans-Golgi network</location>
    </subcellularLocation>
</comment>